<keyword evidence="1" id="KW-0175">Coiled coil</keyword>
<comment type="caution">
    <text evidence="3">The sequence shown here is derived from an EMBL/GenBank/DDBJ whole genome shotgun (WGS) entry which is preliminary data.</text>
</comment>
<dbReference type="Proteomes" id="UP000187209">
    <property type="component" value="Unassembled WGS sequence"/>
</dbReference>
<gene>
    <name evidence="3" type="ORF">SteCoe_30000</name>
</gene>
<evidence type="ECO:0000256" key="1">
    <source>
        <dbReference type="SAM" id="Coils"/>
    </source>
</evidence>
<name>A0A1R2B4K1_9CILI</name>
<evidence type="ECO:0000313" key="4">
    <source>
        <dbReference type="Proteomes" id="UP000187209"/>
    </source>
</evidence>
<feature type="coiled-coil region" evidence="1">
    <location>
        <begin position="126"/>
        <end position="227"/>
    </location>
</feature>
<dbReference type="AlphaFoldDB" id="A0A1R2B4K1"/>
<evidence type="ECO:0000313" key="3">
    <source>
        <dbReference type="EMBL" id="OMJ71714.1"/>
    </source>
</evidence>
<feature type="region of interest" description="Disordered" evidence="2">
    <location>
        <begin position="1"/>
        <end position="23"/>
    </location>
</feature>
<protein>
    <submittedName>
        <fullName evidence="3">Uncharacterized protein</fullName>
    </submittedName>
</protein>
<sequence>MKNSGLTYYSCETTPKTSPKSSPRVTNPLTYFIVPKRIIKGEVKSEVSSPIDKNRKLLNKICNRVITSNESVVSPETAVKVVKKYILPMFEGDKRVKAEAGRSSVQSNRRKFSQDQSTVYGELKLSVKLAKELEDITVKLAKMEQQMNEKIQDKEILVKENTFLKQELQNTQINLEVYLNENQKMRRELSRMSFSTNFATGQLCKMKNLYEDISKHMESAMKELNEERLSNDIRFL</sequence>
<keyword evidence="4" id="KW-1185">Reference proteome</keyword>
<dbReference type="EMBL" id="MPUH01000963">
    <property type="protein sequence ID" value="OMJ71714.1"/>
    <property type="molecule type" value="Genomic_DNA"/>
</dbReference>
<accession>A0A1R2B4K1</accession>
<organism evidence="3 4">
    <name type="scientific">Stentor coeruleus</name>
    <dbReference type="NCBI Taxonomy" id="5963"/>
    <lineage>
        <taxon>Eukaryota</taxon>
        <taxon>Sar</taxon>
        <taxon>Alveolata</taxon>
        <taxon>Ciliophora</taxon>
        <taxon>Postciliodesmatophora</taxon>
        <taxon>Heterotrichea</taxon>
        <taxon>Heterotrichida</taxon>
        <taxon>Stentoridae</taxon>
        <taxon>Stentor</taxon>
    </lineage>
</organism>
<evidence type="ECO:0000256" key="2">
    <source>
        <dbReference type="SAM" id="MobiDB-lite"/>
    </source>
</evidence>
<reference evidence="3 4" key="1">
    <citation type="submission" date="2016-11" db="EMBL/GenBank/DDBJ databases">
        <title>The macronuclear genome of Stentor coeruleus: a giant cell with tiny introns.</title>
        <authorList>
            <person name="Slabodnick M."/>
            <person name="Ruby J.G."/>
            <person name="Reiff S.B."/>
            <person name="Swart E.C."/>
            <person name="Gosai S."/>
            <person name="Prabakaran S."/>
            <person name="Witkowska E."/>
            <person name="Larue G.E."/>
            <person name="Fisher S."/>
            <person name="Freeman R.M."/>
            <person name="Gunawardena J."/>
            <person name="Chu W."/>
            <person name="Stover N.A."/>
            <person name="Gregory B.D."/>
            <person name="Nowacki M."/>
            <person name="Derisi J."/>
            <person name="Roy S.W."/>
            <person name="Marshall W.F."/>
            <person name="Sood P."/>
        </authorList>
    </citation>
    <scope>NUCLEOTIDE SEQUENCE [LARGE SCALE GENOMIC DNA]</scope>
    <source>
        <strain evidence="3">WM001</strain>
    </source>
</reference>
<proteinExistence type="predicted"/>